<reference evidence="1" key="2">
    <citation type="journal article" date="2015" name="Data Brief">
        <title>Shoot transcriptome of the giant reed, Arundo donax.</title>
        <authorList>
            <person name="Barrero R.A."/>
            <person name="Guerrero F.D."/>
            <person name="Moolhuijzen P."/>
            <person name="Goolsby J.A."/>
            <person name="Tidwell J."/>
            <person name="Bellgard S.E."/>
            <person name="Bellgard M.I."/>
        </authorList>
    </citation>
    <scope>NUCLEOTIDE SEQUENCE</scope>
    <source>
        <tissue evidence="1">Shoot tissue taken approximately 20 cm above the soil surface</tissue>
    </source>
</reference>
<sequence>MSNIYNPNKNTYPCYHLCQKSTKFIKLFLQRRRFILCS</sequence>
<dbReference type="EMBL" id="GBRH01202616">
    <property type="protein sequence ID" value="JAD95279.1"/>
    <property type="molecule type" value="Transcribed_RNA"/>
</dbReference>
<reference evidence="1" key="1">
    <citation type="submission" date="2014-09" db="EMBL/GenBank/DDBJ databases">
        <authorList>
            <person name="Magalhaes I.L.F."/>
            <person name="Oliveira U."/>
            <person name="Santos F.R."/>
            <person name="Vidigal T.H.D.A."/>
            <person name="Brescovit A.D."/>
            <person name="Santos A.J."/>
        </authorList>
    </citation>
    <scope>NUCLEOTIDE SEQUENCE</scope>
    <source>
        <tissue evidence="1">Shoot tissue taken approximately 20 cm above the soil surface</tissue>
    </source>
</reference>
<accession>A0A0A9E3C8</accession>
<evidence type="ECO:0000313" key="1">
    <source>
        <dbReference type="EMBL" id="JAD95279.1"/>
    </source>
</evidence>
<name>A0A0A9E3C8_ARUDO</name>
<organism evidence="1">
    <name type="scientific">Arundo donax</name>
    <name type="common">Giant reed</name>
    <name type="synonym">Donax arundinaceus</name>
    <dbReference type="NCBI Taxonomy" id="35708"/>
    <lineage>
        <taxon>Eukaryota</taxon>
        <taxon>Viridiplantae</taxon>
        <taxon>Streptophyta</taxon>
        <taxon>Embryophyta</taxon>
        <taxon>Tracheophyta</taxon>
        <taxon>Spermatophyta</taxon>
        <taxon>Magnoliopsida</taxon>
        <taxon>Liliopsida</taxon>
        <taxon>Poales</taxon>
        <taxon>Poaceae</taxon>
        <taxon>PACMAD clade</taxon>
        <taxon>Arundinoideae</taxon>
        <taxon>Arundineae</taxon>
        <taxon>Arundo</taxon>
    </lineage>
</organism>
<dbReference type="AlphaFoldDB" id="A0A0A9E3C8"/>
<protein>
    <submittedName>
        <fullName evidence="1">Uncharacterized protein</fullName>
    </submittedName>
</protein>
<proteinExistence type="predicted"/>